<reference evidence="2" key="1">
    <citation type="submission" date="2022-01" db="EMBL/GenBank/DDBJ databases">
        <authorList>
            <person name="Criscuolo A."/>
        </authorList>
    </citation>
    <scope>NUCLEOTIDE SEQUENCE</scope>
    <source>
        <strain evidence="2">CIP111893</strain>
    </source>
</reference>
<dbReference type="RefSeq" id="WP_236338861.1">
    <property type="nucleotide sequence ID" value="NZ_CAKMMF010000003.1"/>
</dbReference>
<accession>A0ABN8FYQ0</accession>
<dbReference type="InterPro" id="IPR046909">
    <property type="entry name" value="cREC_REC"/>
</dbReference>
<protein>
    <recommendedName>
        <fullName evidence="1">Cyclic-phosphate processing Receiver domain-containing protein</fullName>
    </recommendedName>
</protein>
<sequence length="102" mass="11364">MINVYLDDYRPCPQGFVAAKTSEECILLLEAEKVDVISLDFDLGWGQPTGLKVVEHIVASGRYPRTIYIHTSSPSGRLQMHHLLIQHAPPEVVIHNRAMGDG</sequence>
<evidence type="ECO:0000313" key="2">
    <source>
        <dbReference type="EMBL" id="CAH1194973.1"/>
    </source>
</evidence>
<dbReference type="Proteomes" id="UP000838686">
    <property type="component" value="Unassembled WGS sequence"/>
</dbReference>
<comment type="caution">
    <text evidence="2">The sequence shown here is derived from an EMBL/GenBank/DDBJ whole genome shotgun (WGS) entry which is preliminary data.</text>
</comment>
<name>A0ABN8FYQ0_9BACL</name>
<gene>
    <name evidence="2" type="ORF">PAECIP111893_00587</name>
</gene>
<evidence type="ECO:0000313" key="3">
    <source>
        <dbReference type="Proteomes" id="UP000838686"/>
    </source>
</evidence>
<evidence type="ECO:0000259" key="1">
    <source>
        <dbReference type="Pfam" id="PF20274"/>
    </source>
</evidence>
<organism evidence="2 3">
    <name type="scientific">Paenibacillus plantiphilus</name>
    <dbReference type="NCBI Taxonomy" id="2905650"/>
    <lineage>
        <taxon>Bacteria</taxon>
        <taxon>Bacillati</taxon>
        <taxon>Bacillota</taxon>
        <taxon>Bacilli</taxon>
        <taxon>Bacillales</taxon>
        <taxon>Paenibacillaceae</taxon>
        <taxon>Paenibacillus</taxon>
    </lineage>
</organism>
<keyword evidence="3" id="KW-1185">Reference proteome</keyword>
<feature type="domain" description="Cyclic-phosphate processing Receiver" evidence="1">
    <location>
        <begin position="2"/>
        <end position="84"/>
    </location>
</feature>
<dbReference type="Pfam" id="PF20274">
    <property type="entry name" value="cREC_REC"/>
    <property type="match status" value="1"/>
</dbReference>
<proteinExistence type="predicted"/>
<dbReference type="EMBL" id="CAKMMF010000003">
    <property type="protein sequence ID" value="CAH1194973.1"/>
    <property type="molecule type" value="Genomic_DNA"/>
</dbReference>